<comment type="catalytic activity">
    <reaction evidence="7">
        <text>(6S)-5-methyl-5,6,7,8-tetrahydrofolate + NAD(+) = (6R)-5,10-methylene-5,6,7,8-tetrahydrofolate + NADH + H(+)</text>
        <dbReference type="Rhea" id="RHEA:19821"/>
        <dbReference type="ChEBI" id="CHEBI:15378"/>
        <dbReference type="ChEBI" id="CHEBI:15636"/>
        <dbReference type="ChEBI" id="CHEBI:18608"/>
        <dbReference type="ChEBI" id="CHEBI:57540"/>
        <dbReference type="ChEBI" id="CHEBI:57945"/>
        <dbReference type="EC" id="1.5.1.54"/>
    </reaction>
    <physiologicalReaction direction="right-to-left" evidence="7">
        <dbReference type="Rhea" id="RHEA:19823"/>
    </physiologicalReaction>
</comment>
<dbReference type="RefSeq" id="WP_372564313.1">
    <property type="nucleotide sequence ID" value="NZ_JBGOSP010000013.1"/>
</dbReference>
<evidence type="ECO:0000256" key="4">
    <source>
        <dbReference type="ARBA" id="ARBA00022630"/>
    </source>
</evidence>
<dbReference type="InterPro" id="IPR003171">
    <property type="entry name" value="Mehydrof_redctse-like"/>
</dbReference>
<keyword evidence="6 8" id="KW-0560">Oxidoreductase</keyword>
<dbReference type="PANTHER" id="PTHR45754:SF3">
    <property type="entry name" value="METHYLENETETRAHYDROFOLATE REDUCTASE (NADPH)"/>
    <property type="match status" value="1"/>
</dbReference>
<proteinExistence type="inferred from homology"/>
<evidence type="ECO:0000256" key="8">
    <source>
        <dbReference type="RuleBase" id="RU003862"/>
    </source>
</evidence>
<evidence type="ECO:0000256" key="2">
    <source>
        <dbReference type="ARBA" id="ARBA00004777"/>
    </source>
</evidence>
<evidence type="ECO:0000256" key="7">
    <source>
        <dbReference type="ARBA" id="ARBA00048628"/>
    </source>
</evidence>
<protein>
    <recommendedName>
        <fullName evidence="8">Methylenetetrahydrofolate reductase</fullName>
    </recommendedName>
</protein>
<dbReference type="Pfam" id="PF02219">
    <property type="entry name" value="MTHFR"/>
    <property type="match status" value="1"/>
</dbReference>
<evidence type="ECO:0000256" key="5">
    <source>
        <dbReference type="ARBA" id="ARBA00022827"/>
    </source>
</evidence>
<organism evidence="9 10">
    <name type="scientific">Streptomyces aureus</name>
    <dbReference type="NCBI Taxonomy" id="193461"/>
    <lineage>
        <taxon>Bacteria</taxon>
        <taxon>Bacillati</taxon>
        <taxon>Actinomycetota</taxon>
        <taxon>Actinomycetes</taxon>
        <taxon>Kitasatosporales</taxon>
        <taxon>Streptomycetaceae</taxon>
        <taxon>Streptomyces</taxon>
    </lineage>
</organism>
<keyword evidence="4 8" id="KW-0285">Flavoprotein</keyword>
<dbReference type="Proteomes" id="UP001571476">
    <property type="component" value="Unassembled WGS sequence"/>
</dbReference>
<gene>
    <name evidence="9" type="ORF">ACEG43_25700</name>
</gene>
<evidence type="ECO:0000256" key="3">
    <source>
        <dbReference type="ARBA" id="ARBA00006743"/>
    </source>
</evidence>
<dbReference type="SUPFAM" id="SSF51730">
    <property type="entry name" value="FAD-linked oxidoreductase"/>
    <property type="match status" value="1"/>
</dbReference>
<evidence type="ECO:0000313" key="9">
    <source>
        <dbReference type="EMBL" id="MFA3839527.1"/>
    </source>
</evidence>
<comment type="caution">
    <text evidence="9">The sequence shown here is derived from an EMBL/GenBank/DDBJ whole genome shotgun (WGS) entry which is preliminary data.</text>
</comment>
<accession>A0ABV4SM42</accession>
<evidence type="ECO:0000256" key="1">
    <source>
        <dbReference type="ARBA" id="ARBA00001974"/>
    </source>
</evidence>
<name>A0ABV4SM42_9ACTN</name>
<sequence>MREQHRSECHLSRILADSRFEILPFSGVPARTAQELPKNRTVTVTCSPKHGVDRTVEATEFLSGQGYATVPHLAASAVRDRRHLAEIVTRLAAAGVDEAFVVGGDAQTGSGVYTSAQQLLGDLRELDGCPARLGVAGYPEGHPAITEETLLSSLRAKSESASYVVTQMCFDARSVRQWIARLREAGIDLPVVLGAPGSVARRKLVEMSARIGVGASARFLTKNLQSVGKLLTHKTFTPGEFLHQVTEVHELAPHVAGVHFFTFNQVAETERWLAERMASLGRSLGSVGDGDDCACALPA</sequence>
<dbReference type="InterPro" id="IPR029041">
    <property type="entry name" value="FAD-linked_oxidoreductase-like"/>
</dbReference>
<dbReference type="Gene3D" id="3.20.20.220">
    <property type="match status" value="1"/>
</dbReference>
<evidence type="ECO:0000313" key="10">
    <source>
        <dbReference type="Proteomes" id="UP001571476"/>
    </source>
</evidence>
<comment type="cofactor">
    <cofactor evidence="1 8">
        <name>FAD</name>
        <dbReference type="ChEBI" id="CHEBI:57692"/>
    </cofactor>
</comment>
<dbReference type="PANTHER" id="PTHR45754">
    <property type="entry name" value="METHYLENETETRAHYDROFOLATE REDUCTASE"/>
    <property type="match status" value="1"/>
</dbReference>
<dbReference type="EMBL" id="JBGOSP010000013">
    <property type="protein sequence ID" value="MFA3839527.1"/>
    <property type="molecule type" value="Genomic_DNA"/>
</dbReference>
<comment type="pathway">
    <text evidence="2 8">One-carbon metabolism; tetrahydrofolate interconversion.</text>
</comment>
<evidence type="ECO:0000256" key="6">
    <source>
        <dbReference type="ARBA" id="ARBA00023002"/>
    </source>
</evidence>
<dbReference type="GO" id="GO:0004489">
    <property type="term" value="F:methylenetetrahydrofolate reductase [NAD(P)H] activity"/>
    <property type="evidence" value="ECO:0007669"/>
    <property type="project" value="UniProtKB-EC"/>
</dbReference>
<comment type="similarity">
    <text evidence="3 8">Belongs to the methylenetetrahydrofolate reductase family.</text>
</comment>
<keyword evidence="5 8" id="KW-0274">FAD</keyword>
<reference evidence="9 10" key="1">
    <citation type="submission" date="2024-08" db="EMBL/GenBank/DDBJ databases">
        <title>Genome sequence of Streptomyces aureus CACIA-1.46HGO.</title>
        <authorList>
            <person name="Evangelista-Martinez Z."/>
        </authorList>
    </citation>
    <scope>NUCLEOTIDE SEQUENCE [LARGE SCALE GENOMIC DNA]</scope>
    <source>
        <strain evidence="9 10">CACIA-1.46HGO</strain>
    </source>
</reference>
<keyword evidence="10" id="KW-1185">Reference proteome</keyword>